<proteinExistence type="predicted"/>
<evidence type="ECO:0000313" key="4">
    <source>
        <dbReference type="Proteomes" id="UP000051952"/>
    </source>
</evidence>
<feature type="chain" id="PRO_5006621511" evidence="2">
    <location>
        <begin position="21"/>
        <end position="404"/>
    </location>
</feature>
<keyword evidence="2" id="KW-0732">Signal</keyword>
<keyword evidence="1" id="KW-1133">Transmembrane helix</keyword>
<keyword evidence="1" id="KW-0812">Transmembrane</keyword>
<name>A0A0S4IRM1_BODSA</name>
<reference evidence="4" key="1">
    <citation type="submission" date="2015-09" db="EMBL/GenBank/DDBJ databases">
        <authorList>
            <consortium name="Pathogen Informatics"/>
        </authorList>
    </citation>
    <scope>NUCLEOTIDE SEQUENCE [LARGE SCALE GENOMIC DNA]</scope>
    <source>
        <strain evidence="4">Lake Konstanz</strain>
    </source>
</reference>
<organism evidence="3 4">
    <name type="scientific">Bodo saltans</name>
    <name type="common">Flagellated protozoan</name>
    <dbReference type="NCBI Taxonomy" id="75058"/>
    <lineage>
        <taxon>Eukaryota</taxon>
        <taxon>Discoba</taxon>
        <taxon>Euglenozoa</taxon>
        <taxon>Kinetoplastea</taxon>
        <taxon>Metakinetoplastina</taxon>
        <taxon>Eubodonida</taxon>
        <taxon>Bodonidae</taxon>
        <taxon>Bodo</taxon>
    </lineage>
</organism>
<keyword evidence="4" id="KW-1185">Reference proteome</keyword>
<protein>
    <submittedName>
        <fullName evidence="3">Membrane-associated protein, putative</fullName>
    </submittedName>
</protein>
<feature type="signal peptide" evidence="2">
    <location>
        <begin position="1"/>
        <end position="20"/>
    </location>
</feature>
<evidence type="ECO:0000256" key="2">
    <source>
        <dbReference type="SAM" id="SignalP"/>
    </source>
</evidence>
<dbReference type="Proteomes" id="UP000051952">
    <property type="component" value="Unassembled WGS sequence"/>
</dbReference>
<evidence type="ECO:0000313" key="3">
    <source>
        <dbReference type="EMBL" id="CUG02655.1"/>
    </source>
</evidence>
<dbReference type="AlphaFoldDB" id="A0A0S4IRM1"/>
<gene>
    <name evidence="3" type="ORF">BSAL_69870</name>
</gene>
<evidence type="ECO:0000256" key="1">
    <source>
        <dbReference type="SAM" id="Phobius"/>
    </source>
</evidence>
<feature type="transmembrane region" description="Helical" evidence="1">
    <location>
        <begin position="36"/>
        <end position="60"/>
    </location>
</feature>
<dbReference type="VEuPathDB" id="TriTrypDB:BSAL_69870"/>
<feature type="transmembrane region" description="Helical" evidence="1">
    <location>
        <begin position="196"/>
        <end position="217"/>
    </location>
</feature>
<feature type="non-terminal residue" evidence="3">
    <location>
        <position position="404"/>
    </location>
</feature>
<dbReference type="EMBL" id="CYKH01000500">
    <property type="protein sequence ID" value="CUG02655.1"/>
    <property type="molecule type" value="Genomic_DNA"/>
</dbReference>
<accession>A0A0S4IRM1</accession>
<keyword evidence="1" id="KW-0472">Membrane</keyword>
<sequence>MYAPMFDLILSFPLFEAVTAHDASHEMVVYSPCPTTPMKGACALVSVVMCVLMALMFPVLQQSLTRRARYLFSAGNTPALDNASSSAALPNEERDDSFSTTTILNRRSRSFEGDLSQCSNIPRHLSCIVPMQESSRRAVSPPTCKIRYFAATELACGSSAVVDTDNLTRIEEDRGQLPGGRICPCLQKRVVIVRNMIIVAVLYAGVLDQMYVFTPLLPRPSQHGRMLRKAPATHDSLAALRERDGNWALVAASVMRWTVNFCRRDPFENERRNLRDSLDAYLLPTGRTPKVLAAGRTPGELSRQLMRSSVPLSTQQPPWTCKALAQQSGDKWVPPVASGNGTARLSAAVYYGLEGFADIAGHAMEALFNAIGQYITDGLNETGVPWLVPCSDEWVGSVRPLVWV</sequence>